<evidence type="ECO:0000313" key="2">
    <source>
        <dbReference type="Proteomes" id="UP000694460"/>
    </source>
</evidence>
<organism evidence="1 2">
    <name type="scientific">Mycolicibacterium lutetiense</name>
    <dbReference type="NCBI Taxonomy" id="1641992"/>
    <lineage>
        <taxon>Bacteria</taxon>
        <taxon>Bacillati</taxon>
        <taxon>Actinomycetota</taxon>
        <taxon>Actinomycetes</taxon>
        <taxon>Mycobacteriales</taxon>
        <taxon>Mycobacteriaceae</taxon>
        <taxon>Mycolicibacterium</taxon>
    </lineage>
</organism>
<proteinExistence type="predicted"/>
<dbReference type="Gene3D" id="3.40.50.1000">
    <property type="entry name" value="HAD superfamily/HAD-like"/>
    <property type="match status" value="1"/>
</dbReference>
<keyword evidence="2" id="KW-1185">Reference proteome</keyword>
<evidence type="ECO:0000313" key="1">
    <source>
        <dbReference type="EMBL" id="MBP2452507.1"/>
    </source>
</evidence>
<comment type="caution">
    <text evidence="1">The sequence shown here is derived from an EMBL/GenBank/DDBJ whole genome shotgun (WGS) entry which is preliminary data.</text>
</comment>
<name>A0ABS4ZSM9_9MYCO</name>
<reference evidence="1 2" key="1">
    <citation type="submission" date="2021-03" db="EMBL/GenBank/DDBJ databases">
        <title>Sequencing the genomes of 1000 actinobacteria strains.</title>
        <authorList>
            <person name="Klenk H.-P."/>
        </authorList>
    </citation>
    <scope>NUCLEOTIDE SEQUENCE [LARGE SCALE GENOMIC DNA]</scope>
    <source>
        <strain evidence="1 2">DSM 46713</strain>
    </source>
</reference>
<dbReference type="RefSeq" id="WP_209916674.1">
    <property type="nucleotide sequence ID" value="NZ_JAGIOP010000002.1"/>
</dbReference>
<protein>
    <submittedName>
        <fullName evidence="1">Uncharacterized protein</fullName>
    </submittedName>
</protein>
<dbReference type="EMBL" id="JAGIOP010000002">
    <property type="protein sequence ID" value="MBP2452507.1"/>
    <property type="molecule type" value="Genomic_DNA"/>
</dbReference>
<dbReference type="Proteomes" id="UP000694460">
    <property type="component" value="Unassembled WGS sequence"/>
</dbReference>
<dbReference type="InterPro" id="IPR023214">
    <property type="entry name" value="HAD_sf"/>
</dbReference>
<gene>
    <name evidence="1" type="ORF">JOF57_002420</name>
</gene>
<accession>A0ABS4ZSM9</accession>
<sequence length="184" mass="20801">MTDTPQRPPIVLIDTDTLADMDPWQELAKGKRWTEFFSHIPDAKPRDNGVRDLIDFAKSEGAFVVYTSRWDAAYRRDAWAWLEGVGFPHFDLYMRTNPYLSPAEVRLRHAVRASAKVRHTRPVVVIDADPAVCVELRAKGIAAVCADKVPDTVAGLRSLLAYARPLPTDITKKFKPKRKVSTEK</sequence>